<dbReference type="CDD" id="cd02995">
    <property type="entry name" value="PDI_a_PDI_a'_C"/>
    <property type="match status" value="1"/>
</dbReference>
<reference evidence="5 6" key="1">
    <citation type="submission" date="2018-11" db="EMBL/GenBank/DDBJ databases">
        <authorList>
            <person name="Lopez-Roques C."/>
            <person name="Donnadieu C."/>
            <person name="Bouchez O."/>
            <person name="Klopp C."/>
            <person name="Cabau C."/>
            <person name="Zahm M."/>
        </authorList>
    </citation>
    <scope>NUCLEOTIDE SEQUENCE [LARGE SCALE GENOMIC DNA]</scope>
    <source>
        <strain evidence="5">RS831</strain>
        <tissue evidence="5">Whole body</tissue>
    </source>
</reference>
<dbReference type="InterPro" id="IPR036249">
    <property type="entry name" value="Thioredoxin-like_sf"/>
</dbReference>
<dbReference type="PANTHER" id="PTHR18929:SF58">
    <property type="entry name" value="PROTEIN DISULFIDE-ISOMERASE-LIKE PROTEIN OF THE TESTIS"/>
    <property type="match status" value="1"/>
</dbReference>
<dbReference type="PROSITE" id="PS51352">
    <property type="entry name" value="THIOREDOXIN_2"/>
    <property type="match status" value="1"/>
</dbReference>
<dbReference type="OMA" id="APWSKKC"/>
<dbReference type="Gene3D" id="3.40.30.10">
    <property type="entry name" value="Glutaredoxin"/>
    <property type="match status" value="4"/>
</dbReference>
<dbReference type="EMBL" id="CM012437">
    <property type="protein sequence ID" value="RVE76024.1"/>
    <property type="molecule type" value="Genomic_DNA"/>
</dbReference>
<dbReference type="PANTHER" id="PTHR18929">
    <property type="entry name" value="PROTEIN DISULFIDE ISOMERASE"/>
    <property type="match status" value="1"/>
</dbReference>
<evidence type="ECO:0000313" key="6">
    <source>
        <dbReference type="Proteomes" id="UP000283210"/>
    </source>
</evidence>
<organism evidence="5 6">
    <name type="scientific">Oryzias javanicus</name>
    <name type="common">Javanese ricefish</name>
    <name type="synonym">Aplocheilus javanicus</name>
    <dbReference type="NCBI Taxonomy" id="123683"/>
    <lineage>
        <taxon>Eukaryota</taxon>
        <taxon>Metazoa</taxon>
        <taxon>Chordata</taxon>
        <taxon>Craniata</taxon>
        <taxon>Vertebrata</taxon>
        <taxon>Euteleostomi</taxon>
        <taxon>Actinopterygii</taxon>
        <taxon>Neopterygii</taxon>
        <taxon>Teleostei</taxon>
        <taxon>Neoteleostei</taxon>
        <taxon>Acanthomorphata</taxon>
        <taxon>Ovalentaria</taxon>
        <taxon>Atherinomorphae</taxon>
        <taxon>Beloniformes</taxon>
        <taxon>Adrianichthyidae</taxon>
        <taxon>Oryziinae</taxon>
        <taxon>Oryzias</taxon>
    </lineage>
</organism>
<feature type="chain" id="PRO_5018539363" description="Thioredoxin domain-containing protein" evidence="3">
    <location>
        <begin position="21"/>
        <end position="525"/>
    </location>
</feature>
<dbReference type="Proteomes" id="UP000283210">
    <property type="component" value="Chromosome 1"/>
</dbReference>
<reference evidence="5 6" key="2">
    <citation type="submission" date="2019-01" db="EMBL/GenBank/DDBJ databases">
        <title>A chromosome length genome reference of the Java medaka (oryzias javanicus).</title>
        <authorList>
            <person name="Herpin A."/>
            <person name="Takehana Y."/>
            <person name="Naruse K."/>
            <person name="Ansai S."/>
            <person name="Kawaguchi M."/>
        </authorList>
    </citation>
    <scope>NUCLEOTIDE SEQUENCE [LARGE SCALE GENOMIC DNA]</scope>
    <source>
        <strain evidence="5">RS831</strain>
        <tissue evidence="5">Whole body</tissue>
    </source>
</reference>
<dbReference type="FunFam" id="3.40.30.10:FF:000167">
    <property type="entry name" value="Protein disulfide isomerase like, testis expressed"/>
    <property type="match status" value="1"/>
</dbReference>
<keyword evidence="3" id="KW-0732">Signal</keyword>
<comment type="similarity">
    <text evidence="1">Belongs to the protein disulfide isomerase family.</text>
</comment>
<accession>A0A3S2Q1H8</accession>
<dbReference type="SUPFAM" id="SSF52833">
    <property type="entry name" value="Thioredoxin-like"/>
    <property type="match status" value="4"/>
</dbReference>
<dbReference type="Pfam" id="PF00085">
    <property type="entry name" value="Thioredoxin"/>
    <property type="match status" value="1"/>
</dbReference>
<evidence type="ECO:0000256" key="2">
    <source>
        <dbReference type="SAM" id="MobiDB-lite"/>
    </source>
</evidence>
<feature type="signal peptide" evidence="3">
    <location>
        <begin position="1"/>
        <end position="20"/>
    </location>
</feature>
<dbReference type="CDD" id="cd02981">
    <property type="entry name" value="PDI_b_family"/>
    <property type="match status" value="1"/>
</dbReference>
<evidence type="ECO:0000256" key="3">
    <source>
        <dbReference type="SAM" id="SignalP"/>
    </source>
</evidence>
<gene>
    <name evidence="5" type="ORF">OJAV_G00004600</name>
</gene>
<name>A0A3S2Q1H8_ORYJA</name>
<protein>
    <recommendedName>
        <fullName evidence="4">Thioredoxin domain-containing protein</fullName>
    </recommendedName>
</protein>
<dbReference type="InterPro" id="IPR013766">
    <property type="entry name" value="Thioredoxin_domain"/>
</dbReference>
<dbReference type="OrthoDB" id="72053at2759"/>
<dbReference type="AlphaFoldDB" id="A0A3S2Q1H8"/>
<feature type="domain" description="Thioredoxin" evidence="4">
    <location>
        <begin position="362"/>
        <end position="491"/>
    </location>
</feature>
<proteinExistence type="inferred from homology"/>
<sequence>MLSNHMGSVMRNLLILGVGAFYLCALVATDTQSEPHGDTTLTEKDGVLQLKKEHFRRALREHKQLLVHFYTPFTKEAHRVSAAFKDAAEALKGSEVKLGVVDVSQEKDLVKELDGTRHPMVRLYISGDIHNPVPCPDPQSSASILTWFKRRAGSAADLIADLSQLEASEELMVVGFFKELTHEYVQVFYAAAVDLPDIHFALTQNEEISRKYSLTQDVVLLLKKSELIKAYRMTPQTSNKELVLFISVYKMDSVTEYNGQTASQILSSPVLNHALLFVNKSSADFEEISSAFSIAAEEFRMKILFVLVNVAESRNGRLMEYFRVRDFEAPLIRLVNLTDHVTYHLPSDTLTAEVIQEFCQSYLDGTAKPKMQSEPIPEDWDQKPVKELVGMNLEKVAFNPDKTVFVLFYLPYSKASSTLFPLWEELAEAFREQEDVVIARIDASANDINMSTQGAYPSFCLFPALYTERMVVYRGEKKLKDLVRFVDKEMEKAKKHREKEDEERRKYKEAQEENTIEGRETKDEL</sequence>
<evidence type="ECO:0000313" key="5">
    <source>
        <dbReference type="EMBL" id="RVE76024.1"/>
    </source>
</evidence>
<dbReference type="GO" id="GO:0006457">
    <property type="term" value="P:protein folding"/>
    <property type="evidence" value="ECO:0007669"/>
    <property type="project" value="TreeGrafter"/>
</dbReference>
<feature type="region of interest" description="Disordered" evidence="2">
    <location>
        <begin position="490"/>
        <end position="525"/>
    </location>
</feature>
<dbReference type="GO" id="GO:0034976">
    <property type="term" value="P:response to endoplasmic reticulum stress"/>
    <property type="evidence" value="ECO:0007669"/>
    <property type="project" value="TreeGrafter"/>
</dbReference>
<dbReference type="CDD" id="cd02982">
    <property type="entry name" value="PDI_b'_family"/>
    <property type="match status" value="1"/>
</dbReference>
<evidence type="ECO:0000259" key="4">
    <source>
        <dbReference type="PROSITE" id="PS51352"/>
    </source>
</evidence>
<keyword evidence="6" id="KW-1185">Reference proteome</keyword>
<dbReference type="GO" id="GO:0005783">
    <property type="term" value="C:endoplasmic reticulum"/>
    <property type="evidence" value="ECO:0007669"/>
    <property type="project" value="TreeGrafter"/>
</dbReference>
<dbReference type="Pfam" id="PF13848">
    <property type="entry name" value="Thioredoxin_6"/>
    <property type="match status" value="1"/>
</dbReference>
<evidence type="ECO:0000256" key="1">
    <source>
        <dbReference type="ARBA" id="ARBA00006347"/>
    </source>
</evidence>